<dbReference type="PROSITE" id="PS50850">
    <property type="entry name" value="MFS"/>
    <property type="match status" value="1"/>
</dbReference>
<protein>
    <submittedName>
        <fullName evidence="9">MFS transporter</fullName>
    </submittedName>
</protein>
<evidence type="ECO:0000256" key="2">
    <source>
        <dbReference type="ARBA" id="ARBA00022448"/>
    </source>
</evidence>
<dbReference type="Pfam" id="PF07690">
    <property type="entry name" value="MFS_1"/>
    <property type="match status" value="1"/>
</dbReference>
<evidence type="ECO:0000256" key="4">
    <source>
        <dbReference type="ARBA" id="ARBA00022692"/>
    </source>
</evidence>
<gene>
    <name evidence="9" type="ORF">D3230_14925</name>
</gene>
<evidence type="ECO:0000313" key="9">
    <source>
        <dbReference type="EMBL" id="MBL3680573.1"/>
    </source>
</evidence>
<proteinExistence type="predicted"/>
<evidence type="ECO:0000313" key="10">
    <source>
        <dbReference type="Proteomes" id="UP001645859"/>
    </source>
</evidence>
<feature type="transmembrane region" description="Helical" evidence="7">
    <location>
        <begin position="150"/>
        <end position="173"/>
    </location>
</feature>
<reference evidence="9 10" key="1">
    <citation type="submission" date="2018-09" db="EMBL/GenBank/DDBJ databases">
        <title>Comparative genomics of Leucobacter spp.</title>
        <authorList>
            <person name="Reis A.C."/>
            <person name="Kolvenbach B.A."/>
            <person name="Corvini P.F.X."/>
            <person name="Nunes O.C."/>
        </authorList>
    </citation>
    <scope>NUCLEOTIDE SEQUENCE [LARGE SCALE GENOMIC DNA]</scope>
    <source>
        <strain evidence="9 10">TAN 31504</strain>
    </source>
</reference>
<dbReference type="SUPFAM" id="SSF103473">
    <property type="entry name" value="MFS general substrate transporter"/>
    <property type="match status" value="1"/>
</dbReference>
<dbReference type="PANTHER" id="PTHR43045">
    <property type="entry name" value="SHIKIMATE TRANSPORTER"/>
    <property type="match status" value="1"/>
</dbReference>
<name>A0ABS1SJ20_9MICO</name>
<evidence type="ECO:0000256" key="7">
    <source>
        <dbReference type="SAM" id="Phobius"/>
    </source>
</evidence>
<feature type="transmembrane region" description="Helical" evidence="7">
    <location>
        <begin position="51"/>
        <end position="74"/>
    </location>
</feature>
<dbReference type="Gene3D" id="1.20.1250.20">
    <property type="entry name" value="MFS general substrate transporter like domains"/>
    <property type="match status" value="2"/>
</dbReference>
<dbReference type="PANTHER" id="PTHR43045:SF1">
    <property type="entry name" value="SHIKIMATE TRANSPORTER"/>
    <property type="match status" value="1"/>
</dbReference>
<sequence>MASAGTSVSARRVAFASLVGTSIEWYDYFLFGTAAVLVFNTQFFTSLSPTAGMLASLATFGVAFVARPFGGVIFGHFGDRLGRKSMLVLSLLMMGGGTVVIGLLPNYAQIGVWAPILLVAARILQGFAVGGEWSGAVLMAAEHAPAHKRAYYASWPQCGVPIGMALSTGAFFLVQLMPAAEVQAWGWRIPFLASGVLVIVGLWVRLAITESPEFAKIKDAGAQSKLPIAEVFATAKKPMLLGILVLFAPNIPFYIATVFLLTYIPEHVGISSSVVLLQLTVVSILEAFTIPRAAQLADRIGRSKTLMLGAAMFIVLAFPMFLLINTGSEVWLFLSLVLMLPVSHALSYAAAASYVSDIFPARVRYTGTAMSYQLGSIASSAPAPLIAGALLAATGSWQGVALYLAAAAAVTLLSLLLSRGDAALVHQEDAVGAEDTVGIGQPEPVRAGVA</sequence>
<feature type="transmembrane region" description="Helical" evidence="7">
    <location>
        <begin position="330"/>
        <end position="351"/>
    </location>
</feature>
<comment type="caution">
    <text evidence="9">The sequence shown here is derived from an EMBL/GenBank/DDBJ whole genome shotgun (WGS) entry which is preliminary data.</text>
</comment>
<keyword evidence="3" id="KW-1003">Cell membrane</keyword>
<feature type="transmembrane region" description="Helical" evidence="7">
    <location>
        <begin position="86"/>
        <end position="104"/>
    </location>
</feature>
<dbReference type="RefSeq" id="WP_202345843.1">
    <property type="nucleotide sequence ID" value="NZ_BAAAPI010000005.1"/>
</dbReference>
<evidence type="ECO:0000256" key="5">
    <source>
        <dbReference type="ARBA" id="ARBA00022989"/>
    </source>
</evidence>
<feature type="transmembrane region" description="Helical" evidence="7">
    <location>
        <begin position="240"/>
        <end position="264"/>
    </location>
</feature>
<feature type="transmembrane region" description="Helical" evidence="7">
    <location>
        <begin position="270"/>
        <end position="294"/>
    </location>
</feature>
<dbReference type="CDD" id="cd17369">
    <property type="entry name" value="MFS_ShiA_like"/>
    <property type="match status" value="1"/>
</dbReference>
<keyword evidence="4 7" id="KW-0812">Transmembrane</keyword>
<evidence type="ECO:0000256" key="6">
    <source>
        <dbReference type="ARBA" id="ARBA00023136"/>
    </source>
</evidence>
<evidence type="ECO:0000256" key="3">
    <source>
        <dbReference type="ARBA" id="ARBA00022475"/>
    </source>
</evidence>
<evidence type="ECO:0000256" key="1">
    <source>
        <dbReference type="ARBA" id="ARBA00004651"/>
    </source>
</evidence>
<keyword evidence="2" id="KW-0813">Transport</keyword>
<feature type="transmembrane region" description="Helical" evidence="7">
    <location>
        <begin position="400"/>
        <end position="417"/>
    </location>
</feature>
<keyword evidence="5 7" id="KW-1133">Transmembrane helix</keyword>
<feature type="transmembrane region" description="Helical" evidence="7">
    <location>
        <begin position="185"/>
        <end position="208"/>
    </location>
</feature>
<dbReference type="InterPro" id="IPR036259">
    <property type="entry name" value="MFS_trans_sf"/>
</dbReference>
<organism evidence="9 10">
    <name type="scientific">Leucobacter chromiireducens subsp. solipictus</name>
    <dbReference type="NCBI Taxonomy" id="398235"/>
    <lineage>
        <taxon>Bacteria</taxon>
        <taxon>Bacillati</taxon>
        <taxon>Actinomycetota</taxon>
        <taxon>Actinomycetes</taxon>
        <taxon>Micrococcales</taxon>
        <taxon>Microbacteriaceae</taxon>
        <taxon>Leucobacter</taxon>
    </lineage>
</organism>
<feature type="transmembrane region" description="Helical" evidence="7">
    <location>
        <begin position="25"/>
        <end position="45"/>
    </location>
</feature>
<dbReference type="EMBL" id="QYAC01000008">
    <property type="protein sequence ID" value="MBL3680573.1"/>
    <property type="molecule type" value="Genomic_DNA"/>
</dbReference>
<evidence type="ECO:0000259" key="8">
    <source>
        <dbReference type="PROSITE" id="PS50850"/>
    </source>
</evidence>
<dbReference type="Proteomes" id="UP001645859">
    <property type="component" value="Unassembled WGS sequence"/>
</dbReference>
<comment type="subcellular location">
    <subcellularLocation>
        <location evidence="1">Cell membrane</location>
        <topology evidence="1">Multi-pass membrane protein</topology>
    </subcellularLocation>
</comment>
<keyword evidence="10" id="KW-1185">Reference proteome</keyword>
<feature type="domain" description="Major facilitator superfamily (MFS) profile" evidence="8">
    <location>
        <begin position="13"/>
        <end position="423"/>
    </location>
</feature>
<feature type="transmembrane region" description="Helical" evidence="7">
    <location>
        <begin position="306"/>
        <end position="324"/>
    </location>
</feature>
<keyword evidence="6 7" id="KW-0472">Membrane</keyword>
<feature type="transmembrane region" description="Helical" evidence="7">
    <location>
        <begin position="110"/>
        <end position="129"/>
    </location>
</feature>
<accession>A0ABS1SJ20</accession>
<dbReference type="InterPro" id="IPR011701">
    <property type="entry name" value="MFS"/>
</dbReference>
<dbReference type="InterPro" id="IPR020846">
    <property type="entry name" value="MFS_dom"/>
</dbReference>